<comment type="similarity">
    <text evidence="1">Belongs to the 4-oxalocrotonate tautomerase family.</text>
</comment>
<proteinExistence type="inferred from homology"/>
<dbReference type="PANTHER" id="PTHR35530">
    <property type="entry name" value="TAUTOMERASE-RELATED"/>
    <property type="match status" value="1"/>
</dbReference>
<dbReference type="InterPro" id="IPR014347">
    <property type="entry name" value="Tautomerase/MIF_sf"/>
</dbReference>
<reference evidence="4 5" key="1">
    <citation type="submission" date="2018-01" db="EMBL/GenBank/DDBJ databases">
        <title>Whole genome analyses suggest that Burkholderia sensu lato contains two further novel genera in the rhizoxinica-symbiotica group Mycetohabitans gen. nov., and Trinickia gen. nov.: implications for the evolution of diazotrophy and nodulation in the Burkholderiaceae.</title>
        <authorList>
            <person name="Estrada-de los Santos P."/>
            <person name="Palmer M."/>
            <person name="Chavez-Ramirez B."/>
            <person name="Beukes C."/>
            <person name="Steenkamp E.T."/>
            <person name="Hirsch A.M."/>
            <person name="Manyaka P."/>
            <person name="Maluk M."/>
            <person name="Lafos M."/>
            <person name="Crook M."/>
            <person name="Gross E."/>
            <person name="Simon M.F."/>
            <person name="Bueno dos Reis Junior F."/>
            <person name="Poole P.S."/>
            <person name="Venter S.N."/>
            <person name="James E.K."/>
        </authorList>
    </citation>
    <scope>NUCLEOTIDE SEQUENCE [LARGE SCALE GENOMIC DNA]</scope>
    <source>
        <strain evidence="4 5">GP25-8</strain>
    </source>
</reference>
<feature type="domain" description="4-oxalocrotonate tautomerase-like" evidence="3">
    <location>
        <begin position="2"/>
        <end position="68"/>
    </location>
</feature>
<evidence type="ECO:0000313" key="4">
    <source>
        <dbReference type="EMBL" id="PMS28583.1"/>
    </source>
</evidence>
<evidence type="ECO:0000256" key="2">
    <source>
        <dbReference type="ARBA" id="ARBA00023235"/>
    </source>
</evidence>
<gene>
    <name evidence="4" type="ORF">C0Z19_01700</name>
</gene>
<evidence type="ECO:0000259" key="3">
    <source>
        <dbReference type="Pfam" id="PF01361"/>
    </source>
</evidence>
<dbReference type="RefSeq" id="WP_102608171.1">
    <property type="nucleotide sequence ID" value="NZ_CADIKD010000006.1"/>
</dbReference>
<accession>A0A2N7WGT8</accession>
<dbReference type="GO" id="GO:0016853">
    <property type="term" value="F:isomerase activity"/>
    <property type="evidence" value="ECO:0007669"/>
    <property type="project" value="UniProtKB-KW"/>
</dbReference>
<dbReference type="Gene3D" id="3.30.429.10">
    <property type="entry name" value="Macrophage Migration Inhibitory Factor"/>
    <property type="match status" value="1"/>
</dbReference>
<keyword evidence="5" id="KW-1185">Reference proteome</keyword>
<dbReference type="PANTHER" id="PTHR35530:SF1">
    <property type="entry name" value="2-HYDROXYMUCONATE TAUTOMERASE"/>
    <property type="match status" value="1"/>
</dbReference>
<dbReference type="SUPFAM" id="SSF55331">
    <property type="entry name" value="Tautomerase/MIF"/>
    <property type="match status" value="1"/>
</dbReference>
<keyword evidence="2" id="KW-0413">Isomerase</keyword>
<organism evidence="4 5">
    <name type="scientific">Trinickia soli</name>
    <dbReference type="NCBI Taxonomy" id="380675"/>
    <lineage>
        <taxon>Bacteria</taxon>
        <taxon>Pseudomonadati</taxon>
        <taxon>Pseudomonadota</taxon>
        <taxon>Betaproteobacteria</taxon>
        <taxon>Burkholderiales</taxon>
        <taxon>Burkholderiaceae</taxon>
        <taxon>Trinickia</taxon>
    </lineage>
</organism>
<evidence type="ECO:0000313" key="5">
    <source>
        <dbReference type="Proteomes" id="UP000235347"/>
    </source>
</evidence>
<protein>
    <submittedName>
        <fullName evidence="4">4-oxalocrotonate tautomerase</fullName>
    </submittedName>
</protein>
<dbReference type="EMBL" id="PNYB01000001">
    <property type="protein sequence ID" value="PMS28583.1"/>
    <property type="molecule type" value="Genomic_DNA"/>
</dbReference>
<dbReference type="InterPro" id="IPR004370">
    <property type="entry name" value="4-OT-like_dom"/>
</dbReference>
<name>A0A2N7WGT8_9BURK</name>
<comment type="caution">
    <text evidence="4">The sequence shown here is derived from an EMBL/GenBank/DDBJ whole genome shotgun (WGS) entry which is preliminary data.</text>
</comment>
<evidence type="ECO:0000256" key="1">
    <source>
        <dbReference type="ARBA" id="ARBA00006723"/>
    </source>
</evidence>
<dbReference type="Proteomes" id="UP000235347">
    <property type="component" value="Unassembled WGS sequence"/>
</dbReference>
<dbReference type="Pfam" id="PF01361">
    <property type="entry name" value="Tautomerase"/>
    <property type="match status" value="1"/>
</dbReference>
<sequence length="77" mass="8408">MPIVTIQITREGTRPGADAITADEKAQLIEGASRLMLDVLGKPLESTFVVIEEVELENWGWGGLPVAAYRKQRAAKT</sequence>
<dbReference type="AlphaFoldDB" id="A0A2N7WGT8"/>